<organism evidence="5 6">
    <name type="scientific">Flavivirga spongiicola</name>
    <dbReference type="NCBI Taxonomy" id="421621"/>
    <lineage>
        <taxon>Bacteria</taxon>
        <taxon>Pseudomonadati</taxon>
        <taxon>Bacteroidota</taxon>
        <taxon>Flavobacteriia</taxon>
        <taxon>Flavobacteriales</taxon>
        <taxon>Flavobacteriaceae</taxon>
        <taxon>Flavivirga</taxon>
    </lineage>
</organism>
<dbReference type="EMBL" id="JAODOP010000004">
    <property type="protein sequence ID" value="MEF3832271.1"/>
    <property type="molecule type" value="Genomic_DNA"/>
</dbReference>
<dbReference type="Proteomes" id="UP001337305">
    <property type="component" value="Unassembled WGS sequence"/>
</dbReference>
<dbReference type="PRINTS" id="PR00032">
    <property type="entry name" value="HTHARAC"/>
</dbReference>
<sequence length="336" mass="38770">MAYKGHALELFFSSNHPSEWLKNISKQFGQDIVDNSIEFPRPLGIGSIVQYEIEEGLAVTIIQGKLSKPVIAVRTAVNDSEYYPIIFYASESEVFQTVDAQALNTNLESPYGIFFASPQIGSRIHFPKTQSLTLLTITVSKKWLNKIFIGFRSLTISQQINQQIPFYFFESFDYTLKSILTNLLEHSFKSPTHINYLKAKTLEALTLFFDRLENRKLGNERFDLNILDVEHLFEVRKEMLKDLSNFSSVSLLASKANMSESKFQKSYKKVFGLSPYQDFQKERMLYALELLRTCRHTVTQVGYEIGYSNISHFIDAFKKQFGNTPNEILILEKRKN</sequence>
<dbReference type="PROSITE" id="PS01124">
    <property type="entry name" value="HTH_ARAC_FAMILY_2"/>
    <property type="match status" value="1"/>
</dbReference>
<evidence type="ECO:0000313" key="6">
    <source>
        <dbReference type="Proteomes" id="UP001337305"/>
    </source>
</evidence>
<accession>A0ABU7XPG2</accession>
<evidence type="ECO:0000256" key="2">
    <source>
        <dbReference type="ARBA" id="ARBA00023125"/>
    </source>
</evidence>
<evidence type="ECO:0000256" key="3">
    <source>
        <dbReference type="ARBA" id="ARBA00023163"/>
    </source>
</evidence>
<keyword evidence="1" id="KW-0805">Transcription regulation</keyword>
<dbReference type="InterPro" id="IPR018060">
    <property type="entry name" value="HTH_AraC"/>
</dbReference>
<proteinExistence type="predicted"/>
<comment type="caution">
    <text evidence="5">The sequence shown here is derived from an EMBL/GenBank/DDBJ whole genome shotgun (WGS) entry which is preliminary data.</text>
</comment>
<reference evidence="5 6" key="1">
    <citation type="submission" date="2022-09" db="EMBL/GenBank/DDBJ databases">
        <title>Genome sequencing of Flavivirga sp. MEBiC05379.</title>
        <authorList>
            <person name="Oh H.-M."/>
            <person name="Kwon K.K."/>
            <person name="Park M.J."/>
            <person name="Yang S.-H."/>
        </authorList>
    </citation>
    <scope>NUCLEOTIDE SEQUENCE [LARGE SCALE GENOMIC DNA]</scope>
    <source>
        <strain evidence="5 6">MEBiC05379</strain>
    </source>
</reference>
<keyword evidence="2" id="KW-0238">DNA-binding</keyword>
<evidence type="ECO:0000313" key="5">
    <source>
        <dbReference type="EMBL" id="MEF3832271.1"/>
    </source>
</evidence>
<dbReference type="PROSITE" id="PS00041">
    <property type="entry name" value="HTH_ARAC_FAMILY_1"/>
    <property type="match status" value="1"/>
</dbReference>
<dbReference type="RefSeq" id="WP_303304652.1">
    <property type="nucleotide sequence ID" value="NZ_JAODOP010000004.1"/>
</dbReference>
<dbReference type="PANTHER" id="PTHR47893:SF1">
    <property type="entry name" value="REGULATORY PROTEIN PCHR"/>
    <property type="match status" value="1"/>
</dbReference>
<keyword evidence="6" id="KW-1185">Reference proteome</keyword>
<dbReference type="PANTHER" id="PTHR47893">
    <property type="entry name" value="REGULATORY PROTEIN PCHR"/>
    <property type="match status" value="1"/>
</dbReference>
<name>A0ABU7XPG2_9FLAO</name>
<dbReference type="Gene3D" id="1.10.10.60">
    <property type="entry name" value="Homeodomain-like"/>
    <property type="match status" value="1"/>
</dbReference>
<dbReference type="SUPFAM" id="SSF46689">
    <property type="entry name" value="Homeodomain-like"/>
    <property type="match status" value="1"/>
</dbReference>
<feature type="domain" description="HTH araC/xylS-type" evidence="4">
    <location>
        <begin position="233"/>
        <end position="331"/>
    </location>
</feature>
<evidence type="ECO:0000256" key="1">
    <source>
        <dbReference type="ARBA" id="ARBA00023015"/>
    </source>
</evidence>
<evidence type="ECO:0000259" key="4">
    <source>
        <dbReference type="PROSITE" id="PS01124"/>
    </source>
</evidence>
<dbReference type="InterPro" id="IPR009057">
    <property type="entry name" value="Homeodomain-like_sf"/>
</dbReference>
<dbReference type="InterPro" id="IPR018062">
    <property type="entry name" value="HTH_AraC-typ_CS"/>
</dbReference>
<keyword evidence="3" id="KW-0804">Transcription</keyword>
<protein>
    <submittedName>
        <fullName evidence="5">AraC family transcriptional regulator</fullName>
    </submittedName>
</protein>
<dbReference type="Pfam" id="PF12833">
    <property type="entry name" value="HTH_18"/>
    <property type="match status" value="1"/>
</dbReference>
<dbReference type="SMART" id="SM00342">
    <property type="entry name" value="HTH_ARAC"/>
    <property type="match status" value="1"/>
</dbReference>
<dbReference type="InterPro" id="IPR020449">
    <property type="entry name" value="Tscrpt_reg_AraC-type_HTH"/>
</dbReference>
<dbReference type="InterPro" id="IPR053142">
    <property type="entry name" value="PchR_regulatory_protein"/>
</dbReference>
<gene>
    <name evidence="5" type="ORF">N1F79_03960</name>
</gene>